<dbReference type="InterPro" id="IPR002525">
    <property type="entry name" value="Transp_IS110-like_N"/>
</dbReference>
<evidence type="ECO:0000259" key="2">
    <source>
        <dbReference type="Pfam" id="PF01548"/>
    </source>
</evidence>
<gene>
    <name evidence="4" type="ORF">F0361_15800</name>
</gene>
<dbReference type="NCBIfam" id="NF033542">
    <property type="entry name" value="transpos_IS110"/>
    <property type="match status" value="1"/>
</dbReference>
<dbReference type="Pfam" id="PF01548">
    <property type="entry name" value="DEDD_Tnp_IS110"/>
    <property type="match status" value="1"/>
</dbReference>
<dbReference type="InterPro" id="IPR003346">
    <property type="entry name" value="Transposase_20"/>
</dbReference>
<organism evidence="4 5">
    <name type="scientific">Maribacter flavus</name>
    <dbReference type="NCBI Taxonomy" id="1658664"/>
    <lineage>
        <taxon>Bacteria</taxon>
        <taxon>Pseudomonadati</taxon>
        <taxon>Bacteroidota</taxon>
        <taxon>Flavobacteriia</taxon>
        <taxon>Flavobacteriales</taxon>
        <taxon>Flavobacteriaceae</taxon>
        <taxon>Maribacter</taxon>
    </lineage>
</organism>
<dbReference type="Pfam" id="PF02371">
    <property type="entry name" value="Transposase_20"/>
    <property type="match status" value="1"/>
</dbReference>
<evidence type="ECO:0000313" key="5">
    <source>
        <dbReference type="Proteomes" id="UP000323188"/>
    </source>
</evidence>
<sequence>MKFKDAIGIDVSKNTIDVFIHGPKLTQQFENDPKGFKKMFKWAMSHYSEDDFDHVIFCFEHTGIYSTPLSIYLDDLKHAFLLVAPLQIKKSMGMVRGKNDKVDAYRIAEYAYLRRDLIKPTKIPSKNIMKLQKLISLREKLVKQRAGFSADLKEYRTVLGKERHGPIINVQNKMLNYLAKQIKAIEQELKELIKNDEHINKVYKLVTSVDGIGLILAVNLIVTTNCFINFDSARKYACYAGIAPFEKQSGTSLRSKSKVSHTANKNMKSLLTLAAFSAIQKNSELKNYYRKRLEKGKSKMGTINIIRNKIVHRVFAVVKRQTPYVNVHAFTN</sequence>
<dbReference type="PANTHER" id="PTHR33055:SF3">
    <property type="entry name" value="PUTATIVE TRANSPOSASE FOR IS117-RELATED"/>
    <property type="match status" value="1"/>
</dbReference>
<comment type="caution">
    <text evidence="4">The sequence shown here is derived from an EMBL/GenBank/DDBJ whole genome shotgun (WGS) entry which is preliminary data.</text>
</comment>
<dbReference type="GO" id="GO:0003677">
    <property type="term" value="F:DNA binding"/>
    <property type="evidence" value="ECO:0007669"/>
    <property type="project" value="InterPro"/>
</dbReference>
<evidence type="ECO:0000313" key="4">
    <source>
        <dbReference type="EMBL" id="KAA2217406.1"/>
    </source>
</evidence>
<protein>
    <submittedName>
        <fullName evidence="4">IS110 family transposase</fullName>
    </submittedName>
</protein>
<dbReference type="PANTHER" id="PTHR33055">
    <property type="entry name" value="TRANSPOSASE FOR INSERTION SEQUENCE ELEMENT IS1111A"/>
    <property type="match status" value="1"/>
</dbReference>
<evidence type="ECO:0000259" key="3">
    <source>
        <dbReference type="Pfam" id="PF02371"/>
    </source>
</evidence>
<dbReference type="InterPro" id="IPR047650">
    <property type="entry name" value="Transpos_IS110"/>
</dbReference>
<evidence type="ECO:0000256" key="1">
    <source>
        <dbReference type="SAM" id="Coils"/>
    </source>
</evidence>
<accession>A0A5B2TS37</accession>
<dbReference type="RefSeq" id="WP_154920064.1">
    <property type="nucleotide sequence ID" value="NZ_VUOE01000002.1"/>
</dbReference>
<dbReference type="GO" id="GO:0006313">
    <property type="term" value="P:DNA transposition"/>
    <property type="evidence" value="ECO:0007669"/>
    <property type="project" value="InterPro"/>
</dbReference>
<feature type="domain" description="Transposase IS110-like N-terminal" evidence="2">
    <location>
        <begin position="7"/>
        <end position="152"/>
    </location>
</feature>
<keyword evidence="1" id="KW-0175">Coiled coil</keyword>
<proteinExistence type="predicted"/>
<dbReference type="Proteomes" id="UP000323188">
    <property type="component" value="Unassembled WGS sequence"/>
</dbReference>
<feature type="coiled-coil region" evidence="1">
    <location>
        <begin position="175"/>
        <end position="202"/>
    </location>
</feature>
<dbReference type="AlphaFoldDB" id="A0A5B2TS37"/>
<dbReference type="GO" id="GO:0004803">
    <property type="term" value="F:transposase activity"/>
    <property type="evidence" value="ECO:0007669"/>
    <property type="project" value="InterPro"/>
</dbReference>
<dbReference type="EMBL" id="VUOE01000002">
    <property type="protein sequence ID" value="KAA2217406.1"/>
    <property type="molecule type" value="Genomic_DNA"/>
</dbReference>
<name>A0A5B2TS37_9FLAO</name>
<reference evidence="4 5" key="1">
    <citation type="submission" date="2019-09" db="EMBL/GenBank/DDBJ databases">
        <authorList>
            <person name="Khan S.A."/>
            <person name="Jeon C.O."/>
            <person name="Chun B.H."/>
            <person name="Jeong S.E."/>
        </authorList>
    </citation>
    <scope>NUCLEOTIDE SEQUENCE [LARGE SCALE GENOMIC DNA]</scope>
    <source>
        <strain evidence="4 5">KCTC 42508</strain>
    </source>
</reference>
<feature type="domain" description="Transposase IS116/IS110/IS902 C-terminal" evidence="3">
    <location>
        <begin position="204"/>
        <end position="290"/>
    </location>
</feature>